<dbReference type="AlphaFoldDB" id="A0A5D4TWX4"/>
<dbReference type="PANTHER" id="PTHR45947:SF3">
    <property type="entry name" value="SULFOQUINOVOSYL TRANSFERASE SQD2"/>
    <property type="match status" value="1"/>
</dbReference>
<dbReference type="Proteomes" id="UP000324269">
    <property type="component" value="Unassembled WGS sequence"/>
</dbReference>
<dbReference type="Pfam" id="PF00534">
    <property type="entry name" value="Glycos_transf_1"/>
    <property type="match status" value="1"/>
</dbReference>
<organism evidence="3 4">
    <name type="scientific">Rossellomorea aquimaris</name>
    <dbReference type="NCBI Taxonomy" id="189382"/>
    <lineage>
        <taxon>Bacteria</taxon>
        <taxon>Bacillati</taxon>
        <taxon>Bacillota</taxon>
        <taxon>Bacilli</taxon>
        <taxon>Bacillales</taxon>
        <taxon>Bacillaceae</taxon>
        <taxon>Rossellomorea</taxon>
    </lineage>
</organism>
<name>A0A5D4TWX4_9BACI</name>
<evidence type="ECO:0000259" key="1">
    <source>
        <dbReference type="Pfam" id="PF00534"/>
    </source>
</evidence>
<dbReference type="EMBL" id="VTEZ01000004">
    <property type="protein sequence ID" value="TYS84860.1"/>
    <property type="molecule type" value="Genomic_DNA"/>
</dbReference>
<evidence type="ECO:0000259" key="2">
    <source>
        <dbReference type="Pfam" id="PF13439"/>
    </source>
</evidence>
<dbReference type="InterPro" id="IPR001296">
    <property type="entry name" value="Glyco_trans_1"/>
</dbReference>
<dbReference type="InterPro" id="IPR050194">
    <property type="entry name" value="Glycosyltransferase_grp1"/>
</dbReference>
<evidence type="ECO:0000313" key="4">
    <source>
        <dbReference type="Proteomes" id="UP000324269"/>
    </source>
</evidence>
<dbReference type="Pfam" id="PF13439">
    <property type="entry name" value="Glyco_transf_4"/>
    <property type="match status" value="1"/>
</dbReference>
<protein>
    <submittedName>
        <fullName evidence="3">Glycosyltransferase family 4 protein</fullName>
    </submittedName>
</protein>
<dbReference type="PANTHER" id="PTHR45947">
    <property type="entry name" value="SULFOQUINOVOSYL TRANSFERASE SQD2"/>
    <property type="match status" value="1"/>
</dbReference>
<sequence>MNILIATVFPLPGGGIWSFVSNLSAYLVGQGHNVDILCTRDNNSKVVMLGTETVFDLSQYRSYVEKKLMRSVPHLARNPWVYHAELNRYIFEQGVTNLDMTKYDIIHAQDVISAVALSRVKPTGVPLITSGHGFLTGAIFHQYKSLNTSTMDQAIWNSFIIQYYARLEQVGYESSDFIHTSSQWMRGIIEKEFKIDTFKIHTYKYGVELSHFKIDTPIQRQPTKKIILVNSRLVYLKGLHNLIEALSFLRYRDKWECWILGEGELEKSLKESCRKLGIEKNVLFWGNTSKVKEILYQSDMLVLPSLQENQPFAVIEAQLLGVPTIVSNAGGLPEMVENNKNGFIIEKGNNRQLSEKIEYLLNNPAIRDQMSKYASQKGRELWDVNILGRNIVQLYSKAIQKKKRLW</sequence>
<accession>A0A5D4TWX4</accession>
<feature type="domain" description="Glycosyltransferase subfamily 4-like N-terminal" evidence="2">
    <location>
        <begin position="14"/>
        <end position="209"/>
    </location>
</feature>
<dbReference type="RefSeq" id="WP_148969284.1">
    <property type="nucleotide sequence ID" value="NZ_JBNIKW010000003.1"/>
</dbReference>
<dbReference type="SUPFAM" id="SSF53756">
    <property type="entry name" value="UDP-Glycosyltransferase/glycogen phosphorylase"/>
    <property type="match status" value="1"/>
</dbReference>
<dbReference type="CDD" id="cd03801">
    <property type="entry name" value="GT4_PimA-like"/>
    <property type="match status" value="1"/>
</dbReference>
<reference evidence="3 4" key="1">
    <citation type="submission" date="2019-08" db="EMBL/GenBank/DDBJ databases">
        <title>Bacillus genomes from the desert of Cuatro Cienegas, Coahuila.</title>
        <authorList>
            <person name="Olmedo-Alvarez G."/>
        </authorList>
    </citation>
    <scope>NUCLEOTIDE SEQUENCE [LARGE SCALE GENOMIC DNA]</scope>
    <source>
        <strain evidence="3 4">CH87b_3T</strain>
    </source>
</reference>
<comment type="caution">
    <text evidence="3">The sequence shown here is derived from an EMBL/GenBank/DDBJ whole genome shotgun (WGS) entry which is preliminary data.</text>
</comment>
<dbReference type="Gene3D" id="3.40.50.2000">
    <property type="entry name" value="Glycogen Phosphorylase B"/>
    <property type="match status" value="2"/>
</dbReference>
<feature type="domain" description="Glycosyl transferase family 1" evidence="1">
    <location>
        <begin position="219"/>
        <end position="376"/>
    </location>
</feature>
<proteinExistence type="predicted"/>
<gene>
    <name evidence="3" type="ORF">FZC85_16020</name>
</gene>
<dbReference type="OrthoDB" id="9815550at2"/>
<dbReference type="GO" id="GO:0016757">
    <property type="term" value="F:glycosyltransferase activity"/>
    <property type="evidence" value="ECO:0007669"/>
    <property type="project" value="InterPro"/>
</dbReference>
<evidence type="ECO:0000313" key="3">
    <source>
        <dbReference type="EMBL" id="TYS84860.1"/>
    </source>
</evidence>
<dbReference type="InterPro" id="IPR028098">
    <property type="entry name" value="Glyco_trans_4-like_N"/>
</dbReference>
<keyword evidence="3" id="KW-0808">Transferase</keyword>